<dbReference type="PANTHER" id="PTHR33568">
    <property type="entry name" value="DNA POLYMERASE"/>
    <property type="match status" value="1"/>
</dbReference>
<dbReference type="InterPro" id="IPR023211">
    <property type="entry name" value="DNA_pol_palm_dom_sf"/>
</dbReference>
<evidence type="ECO:0000256" key="5">
    <source>
        <dbReference type="ARBA" id="ARBA00022705"/>
    </source>
</evidence>
<evidence type="ECO:0000256" key="7">
    <source>
        <dbReference type="ARBA" id="ARBA00023125"/>
    </source>
</evidence>
<feature type="domain" description="DNA-directed DNA polymerase family B mitochondria/virus" evidence="9">
    <location>
        <begin position="15"/>
        <end position="140"/>
    </location>
</feature>
<keyword evidence="7" id="KW-0238">DNA-binding</keyword>
<sequence>MKINSPDFYNALKDYNFDIKNNSGYFWKQDYIFTDFINKLYEIRLQYPKTNPMNLIAKLLMNSSFGRFGMKPINTTQAFLTKEEFLKISENYDVTDWIDLGANGVFVTFVDPNKDTTNNSAVHIASAVTSYARVLISKFKNNPSYKLYYSDTDSIFIDKPLDPLFVGKELGQFKLEYIFKDVVFLAPKIYAGVTTEGNYICKIKGYKNAKNIAFEDMKSLLKNNANLELSHNKWFRSLDKSNIQVRKELYNLMVTQNKRDIVYSNNSAVNTKALKL</sequence>
<evidence type="ECO:0000259" key="9">
    <source>
        <dbReference type="Pfam" id="PF03175"/>
    </source>
</evidence>
<keyword evidence="4" id="KW-0548">Nucleotidyltransferase</keyword>
<dbReference type="GO" id="GO:0000166">
    <property type="term" value="F:nucleotide binding"/>
    <property type="evidence" value="ECO:0007669"/>
    <property type="project" value="InterPro"/>
</dbReference>
<comment type="similarity">
    <text evidence="1">Belongs to the DNA polymerase type-B family.</text>
</comment>
<keyword evidence="5" id="KW-0235">DNA replication</keyword>
<dbReference type="InterPro" id="IPR004868">
    <property type="entry name" value="DNA-dir_DNA_pol_B_mt/vir"/>
</dbReference>
<dbReference type="PANTHER" id="PTHR33568:SF3">
    <property type="entry name" value="DNA-DIRECTED DNA POLYMERASE"/>
    <property type="match status" value="1"/>
</dbReference>
<dbReference type="Pfam" id="PF03175">
    <property type="entry name" value="DNA_pol_B_2"/>
    <property type="match status" value="1"/>
</dbReference>
<evidence type="ECO:0000256" key="2">
    <source>
        <dbReference type="ARBA" id="ARBA00012417"/>
    </source>
</evidence>
<evidence type="ECO:0000256" key="4">
    <source>
        <dbReference type="ARBA" id="ARBA00022695"/>
    </source>
</evidence>
<proteinExistence type="inferred from homology"/>
<dbReference type="GO" id="GO:0003677">
    <property type="term" value="F:DNA binding"/>
    <property type="evidence" value="ECO:0007669"/>
    <property type="project" value="UniProtKB-KW"/>
</dbReference>
<organism evidence="10">
    <name type="scientific">Coniophora olivacea</name>
    <dbReference type="NCBI Taxonomy" id="85977"/>
    <lineage>
        <taxon>Eukaryota</taxon>
        <taxon>Fungi</taxon>
        <taxon>Dikarya</taxon>
        <taxon>Basidiomycota</taxon>
        <taxon>Agaricomycotina</taxon>
        <taxon>Agaricomycetes</taxon>
        <taxon>Agaricomycetidae</taxon>
        <taxon>Boletales</taxon>
        <taxon>Coniophorineae</taxon>
        <taxon>Coniophoraceae</taxon>
        <taxon>Coniophora</taxon>
    </lineage>
</organism>
<dbReference type="GO" id="GO:0006260">
    <property type="term" value="P:DNA replication"/>
    <property type="evidence" value="ECO:0007669"/>
    <property type="project" value="UniProtKB-KW"/>
</dbReference>
<dbReference type="EC" id="2.7.7.7" evidence="2"/>
<keyword evidence="10" id="KW-0496">Mitochondrion</keyword>
<name>A0A896YU35_9AGAM</name>
<protein>
    <recommendedName>
        <fullName evidence="2">DNA-directed DNA polymerase</fullName>
        <ecNumber evidence="2">2.7.7.7</ecNumber>
    </recommendedName>
</protein>
<evidence type="ECO:0000256" key="8">
    <source>
        <dbReference type="ARBA" id="ARBA00049244"/>
    </source>
</evidence>
<dbReference type="Gene3D" id="1.10.287.690">
    <property type="entry name" value="Helix hairpin bin"/>
    <property type="match status" value="1"/>
</dbReference>
<evidence type="ECO:0000313" key="10">
    <source>
        <dbReference type="EMBL" id="QSE33956.1"/>
    </source>
</evidence>
<gene>
    <name evidence="10" type="primary">orf276</name>
</gene>
<reference evidence="10" key="1">
    <citation type="journal article" date="2020" name="Comput. Struct. Biotechnol. J.">
        <title>The mitogenomes of two saprophytic Boletales species (Coniophora) reveals intron dynamics and accumulation of plasmid-derived and non-conserved genes.</title>
        <authorList>
            <person name="Wu P."/>
            <person name="Bao Z."/>
            <person name="Tu W."/>
            <person name="Li L."/>
            <person name="Xiong C."/>
            <person name="Jin X."/>
            <person name="Li P."/>
            <person name="Gui M."/>
            <person name="Huang W."/>
            <person name="Li Q."/>
        </authorList>
    </citation>
    <scope>NUCLEOTIDE SEQUENCE</scope>
</reference>
<evidence type="ECO:0000256" key="1">
    <source>
        <dbReference type="ARBA" id="ARBA00005755"/>
    </source>
</evidence>
<dbReference type="InterPro" id="IPR017964">
    <property type="entry name" value="DNA-dir_DNA_pol_B_CS"/>
</dbReference>
<evidence type="ECO:0000256" key="3">
    <source>
        <dbReference type="ARBA" id="ARBA00022679"/>
    </source>
</evidence>
<dbReference type="SUPFAM" id="SSF56672">
    <property type="entry name" value="DNA/RNA polymerases"/>
    <property type="match status" value="1"/>
</dbReference>
<dbReference type="PROSITE" id="PS00116">
    <property type="entry name" value="DNA_POLYMERASE_B"/>
    <property type="match status" value="1"/>
</dbReference>
<keyword evidence="6" id="KW-0239">DNA-directed DNA polymerase</keyword>
<dbReference type="AlphaFoldDB" id="A0A896YU35"/>
<dbReference type="GO" id="GO:0003887">
    <property type="term" value="F:DNA-directed DNA polymerase activity"/>
    <property type="evidence" value="ECO:0007669"/>
    <property type="project" value="UniProtKB-KW"/>
</dbReference>
<evidence type="ECO:0000256" key="6">
    <source>
        <dbReference type="ARBA" id="ARBA00022932"/>
    </source>
</evidence>
<dbReference type="EMBL" id="MT375015">
    <property type="protein sequence ID" value="QSE33956.1"/>
    <property type="molecule type" value="Genomic_DNA"/>
</dbReference>
<geneLocation type="mitochondrion" evidence="10"/>
<keyword evidence="3" id="KW-0808">Transferase</keyword>
<dbReference type="InterPro" id="IPR043502">
    <property type="entry name" value="DNA/RNA_pol_sf"/>
</dbReference>
<comment type="catalytic activity">
    <reaction evidence="8">
        <text>DNA(n) + a 2'-deoxyribonucleoside 5'-triphosphate = DNA(n+1) + diphosphate</text>
        <dbReference type="Rhea" id="RHEA:22508"/>
        <dbReference type="Rhea" id="RHEA-COMP:17339"/>
        <dbReference type="Rhea" id="RHEA-COMP:17340"/>
        <dbReference type="ChEBI" id="CHEBI:33019"/>
        <dbReference type="ChEBI" id="CHEBI:61560"/>
        <dbReference type="ChEBI" id="CHEBI:173112"/>
        <dbReference type="EC" id="2.7.7.7"/>
    </reaction>
</comment>
<accession>A0A896YU35</accession>
<dbReference type="Gene3D" id="3.90.1600.10">
    <property type="entry name" value="Palm domain of DNA polymerase"/>
    <property type="match status" value="1"/>
</dbReference>